<name>A0A1G4JSI8_9SACH</name>
<accession>A0A1G4JSI8</accession>
<proteinExistence type="predicted"/>
<evidence type="ECO:0000313" key="3">
    <source>
        <dbReference type="Proteomes" id="UP000189911"/>
    </source>
</evidence>
<sequence length="310" mass="35472">MSNPDDLLLELIFEYKPHSQTYRHRMNTWNELLKVFNNATGASYRQNRTLKTRFEKLKELYIAGEQLPFTNVGLMERILEEDGRDTRSIDSRRPGYRMVATKPSPSPTIQQQEPTPIAMQIFPGNPAPPAQAKAKSYANTELEAASSDEEDQEEQLSNRQPPPLDSITIFPHTQMRRYQEQQEQTGGDFSTTRDSQRFVSSPYIHSQSSSSTNTPSTQFMVTKDNVSSVVNSLKSDFQVENSKDYKSRDLTTMEALQHEVKVMKQNQQVFQRNVLIKLDKITELLSHLKGENLSDFLSLPFAPPPRRDPG</sequence>
<keyword evidence="3" id="KW-1185">Reference proteome</keyword>
<protein>
    <submittedName>
        <fullName evidence="2">LANO_0E04874g1_1</fullName>
    </submittedName>
</protein>
<dbReference type="EMBL" id="LT598451">
    <property type="protein sequence ID" value="SCU93818.1"/>
    <property type="molecule type" value="Genomic_DNA"/>
</dbReference>
<dbReference type="AlphaFoldDB" id="A0A1G4JSI8"/>
<dbReference type="Proteomes" id="UP000189911">
    <property type="component" value="Chromosome E"/>
</dbReference>
<organism evidence="2 3">
    <name type="scientific">Lachancea nothofagi CBS 11611</name>
    <dbReference type="NCBI Taxonomy" id="1266666"/>
    <lineage>
        <taxon>Eukaryota</taxon>
        <taxon>Fungi</taxon>
        <taxon>Dikarya</taxon>
        <taxon>Ascomycota</taxon>
        <taxon>Saccharomycotina</taxon>
        <taxon>Saccharomycetes</taxon>
        <taxon>Saccharomycetales</taxon>
        <taxon>Saccharomycetaceae</taxon>
        <taxon>Lachancea</taxon>
    </lineage>
</organism>
<reference evidence="3" key="1">
    <citation type="submission" date="2016-03" db="EMBL/GenBank/DDBJ databases">
        <authorList>
            <person name="Devillers Hugo."/>
        </authorList>
    </citation>
    <scope>NUCLEOTIDE SEQUENCE [LARGE SCALE GENOMIC DNA]</scope>
</reference>
<evidence type="ECO:0000313" key="2">
    <source>
        <dbReference type="EMBL" id="SCU93818.1"/>
    </source>
</evidence>
<dbReference type="OrthoDB" id="4066471at2759"/>
<evidence type="ECO:0000256" key="1">
    <source>
        <dbReference type="SAM" id="MobiDB-lite"/>
    </source>
</evidence>
<gene>
    <name evidence="2" type="ORF">LANO_0E04874G</name>
</gene>
<feature type="region of interest" description="Disordered" evidence="1">
    <location>
        <begin position="121"/>
        <end position="167"/>
    </location>
</feature>